<dbReference type="GeneID" id="24130656"/>
<dbReference type="RefSeq" id="XP_012203072.1">
    <property type="nucleotide sequence ID" value="XM_012347682.1"/>
</dbReference>
<protein>
    <submittedName>
        <fullName evidence="1">Uncharacterized protein</fullName>
    </submittedName>
</protein>
<organism evidence="1 2">
    <name type="scientific">Saprolegnia parasitica (strain CBS 223.65)</name>
    <dbReference type="NCBI Taxonomy" id="695850"/>
    <lineage>
        <taxon>Eukaryota</taxon>
        <taxon>Sar</taxon>
        <taxon>Stramenopiles</taxon>
        <taxon>Oomycota</taxon>
        <taxon>Saprolegniomycetes</taxon>
        <taxon>Saprolegniales</taxon>
        <taxon>Saprolegniaceae</taxon>
        <taxon>Saprolegnia</taxon>
    </lineage>
</organism>
<keyword evidence="2" id="KW-1185">Reference proteome</keyword>
<dbReference type="OMA" id="HAFRTYE"/>
<evidence type="ECO:0000313" key="2">
    <source>
        <dbReference type="Proteomes" id="UP000030745"/>
    </source>
</evidence>
<name>A0A067CHP3_SAPPC</name>
<sequence>MQAITATSEWDPLYQVQLFNAALVLYMAHEHSSALQCLQTLVETPPLPLCRPYLHALMALCHAHMGDTTMTKRMLAAIERCGTTLPLSDAGFWVPLATELSTRGCHDWSAQLLLHVLGPPLDPLPDHYLPTCTTSLAPPAMLLLLHTLVASPEPDTSLVRRVIAAALTSMSQYDASVREFIRRMSPEQYPAMDFRRHERTAIKLQRWYHRCCKTTPRGWLLLVVHAFRTYERVGGLRVPRPRRVPSVEHVDTTDDRVAWILERAKTIAARSPERPSVDVKPAWYCDVERAVALYEMSRDRYFTHFHVGLQELLEKAISGLELQWRGSTTTSRFAMRILRQLRAADVDTLGADLMTLLELATNEEARRNVAFRKLVAPKQF</sequence>
<dbReference type="AlphaFoldDB" id="A0A067CHP3"/>
<dbReference type="Proteomes" id="UP000030745">
    <property type="component" value="Unassembled WGS sequence"/>
</dbReference>
<dbReference type="VEuPathDB" id="FungiDB:SPRG_08437"/>
<dbReference type="KEGG" id="spar:SPRG_08437"/>
<reference evidence="1 2" key="1">
    <citation type="journal article" date="2013" name="PLoS Genet.">
        <title>Distinctive expansion of potential virulence genes in the genome of the oomycete fish pathogen Saprolegnia parasitica.</title>
        <authorList>
            <person name="Jiang R.H."/>
            <person name="de Bruijn I."/>
            <person name="Haas B.J."/>
            <person name="Belmonte R."/>
            <person name="Lobach L."/>
            <person name="Christie J."/>
            <person name="van den Ackerveken G."/>
            <person name="Bottin A."/>
            <person name="Bulone V."/>
            <person name="Diaz-Moreno S.M."/>
            <person name="Dumas B."/>
            <person name="Fan L."/>
            <person name="Gaulin E."/>
            <person name="Govers F."/>
            <person name="Grenville-Briggs L.J."/>
            <person name="Horner N.R."/>
            <person name="Levin J.Z."/>
            <person name="Mammella M."/>
            <person name="Meijer H.J."/>
            <person name="Morris P."/>
            <person name="Nusbaum C."/>
            <person name="Oome S."/>
            <person name="Phillips A.J."/>
            <person name="van Rooyen D."/>
            <person name="Rzeszutek E."/>
            <person name="Saraiva M."/>
            <person name="Secombes C.J."/>
            <person name="Seidl M.F."/>
            <person name="Snel B."/>
            <person name="Stassen J.H."/>
            <person name="Sykes S."/>
            <person name="Tripathy S."/>
            <person name="van den Berg H."/>
            <person name="Vega-Arreguin J.C."/>
            <person name="Wawra S."/>
            <person name="Young S.K."/>
            <person name="Zeng Q."/>
            <person name="Dieguez-Uribeondo J."/>
            <person name="Russ C."/>
            <person name="Tyler B.M."/>
            <person name="van West P."/>
        </authorList>
    </citation>
    <scope>NUCLEOTIDE SEQUENCE [LARGE SCALE GENOMIC DNA]</scope>
    <source>
        <strain evidence="1 2">CBS 223.65</strain>
    </source>
</reference>
<evidence type="ECO:0000313" key="1">
    <source>
        <dbReference type="EMBL" id="KDO26076.1"/>
    </source>
</evidence>
<dbReference type="OrthoDB" id="10383796at2759"/>
<accession>A0A067CHP3</accession>
<gene>
    <name evidence="1" type="ORF">SPRG_08437</name>
</gene>
<dbReference type="EMBL" id="KK583226">
    <property type="protein sequence ID" value="KDO26076.1"/>
    <property type="molecule type" value="Genomic_DNA"/>
</dbReference>
<proteinExistence type="predicted"/>